<accession>A0A9W4UJZ2</accession>
<reference evidence="2" key="1">
    <citation type="submission" date="2023-01" db="EMBL/GenBank/DDBJ databases">
        <authorList>
            <person name="Van Ghelder C."/>
            <person name="Rancurel C."/>
        </authorList>
    </citation>
    <scope>NUCLEOTIDE SEQUENCE</scope>
    <source>
        <strain evidence="2">CNCM I-4278</strain>
    </source>
</reference>
<dbReference type="AlphaFoldDB" id="A0A9W4UJZ2"/>
<evidence type="ECO:0000313" key="3">
    <source>
        <dbReference type="Proteomes" id="UP001152607"/>
    </source>
</evidence>
<gene>
    <name evidence="2" type="ORF">PDIGIT_LOCUS10472</name>
</gene>
<evidence type="ECO:0000256" key="1">
    <source>
        <dbReference type="SAM" id="MobiDB-lite"/>
    </source>
</evidence>
<evidence type="ECO:0000313" key="2">
    <source>
        <dbReference type="EMBL" id="CAI6337360.1"/>
    </source>
</evidence>
<name>A0A9W4UJZ2_9PLEO</name>
<comment type="caution">
    <text evidence="2">The sequence shown here is derived from an EMBL/GenBank/DDBJ whole genome shotgun (WGS) entry which is preliminary data.</text>
</comment>
<protein>
    <submittedName>
        <fullName evidence="2">Uncharacterized protein</fullName>
    </submittedName>
</protein>
<organism evidence="2 3">
    <name type="scientific">Periconia digitata</name>
    <dbReference type="NCBI Taxonomy" id="1303443"/>
    <lineage>
        <taxon>Eukaryota</taxon>
        <taxon>Fungi</taxon>
        <taxon>Dikarya</taxon>
        <taxon>Ascomycota</taxon>
        <taxon>Pezizomycotina</taxon>
        <taxon>Dothideomycetes</taxon>
        <taxon>Pleosporomycetidae</taxon>
        <taxon>Pleosporales</taxon>
        <taxon>Massarineae</taxon>
        <taxon>Periconiaceae</taxon>
        <taxon>Periconia</taxon>
    </lineage>
</organism>
<sequence>MYLTWIYEHCKPQCSIVSTYERKSAREMRYSAPVYLVGICTLWKLSRTARVLHPTLFKHITTHPLKQHNGFLYIPRYSNHLVELSPTALTALSTFKKDPSLFALLLSPYLSNSGTSTTITLDPVSSPLPFPSSPSTTTTTSSKDRLAFQHALNTVEPHLKPRSALYILLRCRRRHPPSSPPSTNNGTAEERQLVFITYIPYQAPEASTTALLSHRSKILQHLDLAETEQVTGSVLSLVCKEVGEIADIRSWDEREGVGRVSSKGIGAWRKDMSDAEDAKKEGKGDGDGQVEKGSEEGGREVKNIGFQRNKCRLCDRRMKNQIDDDALTALSTRLVNRGDCVVLVRLFLPLPFLISPFPPDSTMLMECRPQNIHPGLHPDFHILHPPDFLGPILYKFVSRRRAREVEDGAYHSRRGAGQCDC</sequence>
<feature type="region of interest" description="Disordered" evidence="1">
    <location>
        <begin position="123"/>
        <end position="142"/>
    </location>
</feature>
<keyword evidence="3" id="KW-1185">Reference proteome</keyword>
<dbReference type="OrthoDB" id="10006997at2759"/>
<dbReference type="EMBL" id="CAOQHR010000007">
    <property type="protein sequence ID" value="CAI6337360.1"/>
    <property type="molecule type" value="Genomic_DNA"/>
</dbReference>
<proteinExistence type="predicted"/>
<dbReference type="Proteomes" id="UP001152607">
    <property type="component" value="Unassembled WGS sequence"/>
</dbReference>
<feature type="region of interest" description="Disordered" evidence="1">
    <location>
        <begin position="268"/>
        <end position="301"/>
    </location>
</feature>